<name>A0ABX8F909_9BACI</name>
<sequence length="831" mass="96637">MPKVDLDYTEREKYLEDWAAEAESFQTPIELSEADTRSKIIDPLFKDVLGWDESQIKREAYTPKIGFYDYKFDSGINKFVLEAKKTTIEFSMPKNRTIKYKSLNIKSDLRKAIEQGINYATTIGISVVVAYNGKQLAVTYIPYTHIQNFNDTYLFRDINDICTNFSKFFNILSPIVNSNEELHKLIVPDQNNPLIRPRPPFKDRITSIQKDINAKSPSNELSQYFESIQSRYFSDIITDEELLMKCYCGNTSAAKLGREIETVLRDRAPLLNFPVEIQELEVEKKSAGKFEKRFLKAKNDTKLFLILGGSGVGKTTFIYRFFNFILEELDRDFLVWLYLDFKKYSEEGSNIDDFVYRQIEEQLLDKYSDLNLFTDIDILKSVFSKDLKYNQALLNLLPTQEERDREIVRIITEKMKDKEYFVKRVFEYLRSKEYGTCIVYDNVDQLNIGLQTRLFKHANSLRESLRTTMICSLREEVYYSHRRDKAINFAEIELFHIPAPKFLNVLSKRLKLLREETKSDEVFRIESEAGIMTSINKQDIIDVITKTFLGKQENLLLIEMLGNRDIRESLKIFKKMLTSHNINIDDLLVSAATLATTGKEISLTIENSELLRGLALQDRIHFVSSKTEPLVNIYDIADDGFFSHFIKARILLYAQSRLGQALGKLPNGYFLIKDMYNEKFHNFVTSYGRFLDICKSLQIAGALVNANGTINEIEEDNAIILGAAGSYYLSHLIGNPFYLSLMSIDTQISNEEIHNKILKLYESSLNDSDVMKKRRYIAMARKFIEYLKEEENKERLYFSSVEIDTDSSYYFISNTIEDKFNKYCQDQGLNL</sequence>
<dbReference type="InterPro" id="IPR027417">
    <property type="entry name" value="P-loop_NTPase"/>
</dbReference>
<dbReference type="EMBL" id="CP071709">
    <property type="protein sequence ID" value="QVY60913.1"/>
    <property type="molecule type" value="Genomic_DNA"/>
</dbReference>
<protein>
    <submittedName>
        <fullName evidence="1">Uncharacterized protein</fullName>
    </submittedName>
</protein>
<evidence type="ECO:0000313" key="2">
    <source>
        <dbReference type="Proteomes" id="UP000679247"/>
    </source>
</evidence>
<dbReference type="Gene3D" id="3.40.50.300">
    <property type="entry name" value="P-loop containing nucleotide triphosphate hydrolases"/>
    <property type="match status" value="1"/>
</dbReference>
<proteinExistence type="predicted"/>
<dbReference type="SUPFAM" id="SSF52540">
    <property type="entry name" value="P-loop containing nucleoside triphosphate hydrolases"/>
    <property type="match status" value="1"/>
</dbReference>
<reference evidence="1 2" key="1">
    <citation type="submission" date="2021-03" db="EMBL/GenBank/DDBJ databases">
        <title>The first data on the complete genome of the tetrodotoxin-producing bacterium.</title>
        <authorList>
            <person name="Melnikova D.I."/>
            <person name="Nijland R."/>
            <person name="Magarlamov T.Y."/>
        </authorList>
    </citation>
    <scope>NUCLEOTIDE SEQUENCE [LARGE SCALE GENOMIC DNA]</scope>
    <source>
        <strain evidence="1 2">1839</strain>
    </source>
</reference>
<dbReference type="RefSeq" id="WP_214475686.1">
    <property type="nucleotide sequence ID" value="NZ_CP071709.1"/>
</dbReference>
<accession>A0ABX8F909</accession>
<gene>
    <name evidence="1" type="ORF">J1899_18360</name>
</gene>
<evidence type="ECO:0000313" key="1">
    <source>
        <dbReference type="EMBL" id="QVY60913.1"/>
    </source>
</evidence>
<keyword evidence="2" id="KW-1185">Reference proteome</keyword>
<organism evidence="1 2">
    <name type="scientific">Cytobacillus gottheilii</name>
    <dbReference type="NCBI Taxonomy" id="859144"/>
    <lineage>
        <taxon>Bacteria</taxon>
        <taxon>Bacillati</taxon>
        <taxon>Bacillota</taxon>
        <taxon>Bacilli</taxon>
        <taxon>Bacillales</taxon>
        <taxon>Bacillaceae</taxon>
        <taxon>Cytobacillus</taxon>
    </lineage>
</organism>
<dbReference type="Proteomes" id="UP000679247">
    <property type="component" value="Chromosome"/>
</dbReference>